<dbReference type="SUPFAM" id="SSF56784">
    <property type="entry name" value="HAD-like"/>
    <property type="match status" value="1"/>
</dbReference>
<evidence type="ECO:0000313" key="2">
    <source>
        <dbReference type="Proteomes" id="UP001162060"/>
    </source>
</evidence>
<dbReference type="PANTHER" id="PTHR28181:SF1">
    <property type="entry name" value="COLD TOLERANCE PROTEIN 1"/>
    <property type="match status" value="1"/>
</dbReference>
<name>A0AAV1UDY7_9STRA</name>
<evidence type="ECO:0008006" key="3">
    <source>
        <dbReference type="Google" id="ProtNLM"/>
    </source>
</evidence>
<dbReference type="InterPro" id="IPR023214">
    <property type="entry name" value="HAD_sf"/>
</dbReference>
<protein>
    <recommendedName>
        <fullName evidence="3">Haloacid dehalogenase-like hydrolase</fullName>
    </recommendedName>
</protein>
<dbReference type="InterPro" id="IPR036412">
    <property type="entry name" value="HAD-like_sf"/>
</dbReference>
<proteinExistence type="predicted"/>
<gene>
    <name evidence="1" type="ORF">PM001_LOCUS17956</name>
</gene>
<dbReference type="AlphaFoldDB" id="A0AAV1UDY7"/>
<dbReference type="Gene3D" id="3.40.50.1000">
    <property type="entry name" value="HAD superfamily/HAD-like"/>
    <property type="match status" value="1"/>
</dbReference>
<dbReference type="PANTHER" id="PTHR28181">
    <property type="entry name" value="UPF0655 PROTEIN YCR015C"/>
    <property type="match status" value="1"/>
</dbReference>
<dbReference type="Proteomes" id="UP001162060">
    <property type="component" value="Unassembled WGS sequence"/>
</dbReference>
<organism evidence="1 2">
    <name type="scientific">Peronospora matthiolae</name>
    <dbReference type="NCBI Taxonomy" id="2874970"/>
    <lineage>
        <taxon>Eukaryota</taxon>
        <taxon>Sar</taxon>
        <taxon>Stramenopiles</taxon>
        <taxon>Oomycota</taxon>
        <taxon>Peronosporomycetes</taxon>
        <taxon>Peronosporales</taxon>
        <taxon>Peronosporaceae</taxon>
        <taxon>Peronospora</taxon>
    </lineage>
</organism>
<comment type="caution">
    <text evidence="1">The sequence shown here is derived from an EMBL/GenBank/DDBJ whole genome shotgun (WGS) entry which is preliminary data.</text>
</comment>
<sequence length="309" mass="33872">MKPRADLLLCVDFDETITVRDTTSLLLQLSSCSVQRQQQLVTQYVNAMEGFLDGYKAKWRLRTSPSRRCDKVGLHAFLKGYAAADLRSVARVVTSRALQGIRHQDLVQAASIVPVRPNCADTLAAVDRWKVISANWSTRLVSSVLAQAGVSIGAIETMQIIGNEMLVDEEGVTTGAIDVKVQSPEDKARCVNEARLERAEMQPTVIYVGDSANDVLAMLEADVGIWFVVDGTASSLLGQLVKAYSIDVRPLMTVCSIAECAAIAACRPTVFTMTDWAQLQAFLWQTTSLILQCWRLSVMEVCVLNSGRV</sequence>
<evidence type="ECO:0000313" key="1">
    <source>
        <dbReference type="EMBL" id="CAK7932806.1"/>
    </source>
</evidence>
<reference evidence="1" key="1">
    <citation type="submission" date="2024-01" db="EMBL/GenBank/DDBJ databases">
        <authorList>
            <person name="Webb A."/>
        </authorList>
    </citation>
    <scope>NUCLEOTIDE SEQUENCE</scope>
    <source>
        <strain evidence="1">Pm1</strain>
    </source>
</reference>
<dbReference type="InterPro" id="IPR050849">
    <property type="entry name" value="HAD-like_hydrolase_phosphatase"/>
</dbReference>
<dbReference type="EMBL" id="CAKLBY020000192">
    <property type="protein sequence ID" value="CAK7932806.1"/>
    <property type="molecule type" value="Genomic_DNA"/>
</dbReference>
<accession>A0AAV1UDY7</accession>
<dbReference type="Pfam" id="PF12710">
    <property type="entry name" value="HAD"/>
    <property type="match status" value="1"/>
</dbReference>